<dbReference type="InterPro" id="IPR019734">
    <property type="entry name" value="TPR_rpt"/>
</dbReference>
<dbReference type="Gene3D" id="1.25.40.10">
    <property type="entry name" value="Tetratricopeptide repeat domain"/>
    <property type="match status" value="3"/>
</dbReference>
<dbReference type="GO" id="GO:0006493">
    <property type="term" value="P:protein O-linked glycosylation"/>
    <property type="evidence" value="ECO:0007669"/>
    <property type="project" value="InterPro"/>
</dbReference>
<keyword evidence="1" id="KW-0802">TPR repeat</keyword>
<dbReference type="OrthoDB" id="9814129at2"/>
<proteinExistence type="predicted"/>
<dbReference type="PANTHER" id="PTHR44366:SF1">
    <property type="entry name" value="UDP-N-ACETYLGLUCOSAMINE--PEPTIDE N-ACETYLGLUCOSAMINYLTRANSFERASE 110 KDA SUBUNIT"/>
    <property type="match status" value="1"/>
</dbReference>
<dbReference type="SUPFAM" id="SSF53756">
    <property type="entry name" value="UDP-Glycosyltransferase/glycogen phosphorylase"/>
    <property type="match status" value="1"/>
</dbReference>
<dbReference type="PROSITE" id="PS50293">
    <property type="entry name" value="TPR_REGION"/>
    <property type="match status" value="1"/>
</dbReference>
<feature type="repeat" description="TPR" evidence="1">
    <location>
        <begin position="41"/>
        <end position="74"/>
    </location>
</feature>
<dbReference type="EMBL" id="NEVM01000005">
    <property type="protein sequence ID" value="OZI31527.1"/>
    <property type="molecule type" value="Genomic_DNA"/>
</dbReference>
<dbReference type="PANTHER" id="PTHR44366">
    <property type="entry name" value="UDP-N-ACETYLGLUCOSAMINE--PEPTIDE N-ACETYLGLUCOSAMINYLTRANSFERASE 110 KDA SUBUNIT"/>
    <property type="match status" value="1"/>
</dbReference>
<accession>A0A261S3F6</accession>
<evidence type="ECO:0000313" key="3">
    <source>
        <dbReference type="Proteomes" id="UP000216020"/>
    </source>
</evidence>
<keyword evidence="2" id="KW-0808">Transferase</keyword>
<dbReference type="SMART" id="SM00028">
    <property type="entry name" value="TPR"/>
    <property type="match status" value="5"/>
</dbReference>
<evidence type="ECO:0000313" key="2">
    <source>
        <dbReference type="EMBL" id="OZI31527.1"/>
    </source>
</evidence>
<dbReference type="GO" id="GO:0097363">
    <property type="term" value="F:protein O-acetylglucosaminyltransferase activity"/>
    <property type="evidence" value="ECO:0007669"/>
    <property type="project" value="TreeGrafter"/>
</dbReference>
<name>A0A261S3F6_9BORD</name>
<dbReference type="InterPro" id="IPR011990">
    <property type="entry name" value="TPR-like_helical_dom_sf"/>
</dbReference>
<protein>
    <submittedName>
        <fullName evidence="2">Glycosyltransferase</fullName>
    </submittedName>
</protein>
<keyword evidence="3" id="KW-1185">Reference proteome</keyword>
<organism evidence="2 3">
    <name type="scientific">Bordetella genomosp. 10</name>
    <dbReference type="NCBI Taxonomy" id="1416804"/>
    <lineage>
        <taxon>Bacteria</taxon>
        <taxon>Pseudomonadati</taxon>
        <taxon>Pseudomonadota</taxon>
        <taxon>Betaproteobacteria</taxon>
        <taxon>Burkholderiales</taxon>
        <taxon>Alcaligenaceae</taxon>
        <taxon>Bordetella</taxon>
    </lineage>
</organism>
<dbReference type="Gene3D" id="3.40.50.2000">
    <property type="entry name" value="Glycogen Phosphorylase B"/>
    <property type="match status" value="1"/>
</dbReference>
<feature type="repeat" description="TPR" evidence="1">
    <location>
        <begin position="177"/>
        <end position="210"/>
    </location>
</feature>
<dbReference type="Proteomes" id="UP000216020">
    <property type="component" value="Unassembled WGS sequence"/>
</dbReference>
<dbReference type="SUPFAM" id="SSF48452">
    <property type="entry name" value="TPR-like"/>
    <property type="match status" value="1"/>
</dbReference>
<sequence>MAAADYSKDILARAAQAFQGGDYAAAVDLLSPAAAAHPDDADLASALAYALSRAGALAQAADQFERAVALRPKDVGLLRDAGAVHLRNGTLETALERYRAAYRLSNNDLALLGNIVDVLLRLQRGNEALTMIEGTLALAPRAASLHYMRGVVLGALGRQQEERQAYENAIKLDPKLVDAHTNLGVLARDQHRFDDAMRHFKHALAIDPEHAGARTNRAQTNLLLGQFTHGWRDYEWRWRDGVQTMPYAGAPWLGEGALAGQTLLVHAEQGLGDTIQFSRYVPALIPLAGGVILRVQASLAPLLRAGLPGVTVIGDDAPVPAFDRHVPLLSLPLALSRQRVEPWPLGEPLRADEALKQEWAALLPARSSAAHPRIGLAWSGNPGHPDDRNRSISFAELAPLLDAPCDFICVQKDIRPADLAAIEQWRGVAGHDNLHLPNDALRDFSETAALMANLDSVITVDTVAAHLAGALGIPTVLLLPAMPDWRWQLNREDTPWYPSVRLRRKRAGGTWAEIIDDLRASLQQRG</sequence>
<dbReference type="PROSITE" id="PS50005">
    <property type="entry name" value="TPR"/>
    <property type="match status" value="3"/>
</dbReference>
<gene>
    <name evidence="2" type="ORF">CAL29_26910</name>
</gene>
<evidence type="ECO:0000256" key="1">
    <source>
        <dbReference type="PROSITE-ProRule" id="PRU00339"/>
    </source>
</evidence>
<dbReference type="Pfam" id="PF00515">
    <property type="entry name" value="TPR_1"/>
    <property type="match status" value="1"/>
</dbReference>
<dbReference type="Pfam" id="PF13432">
    <property type="entry name" value="TPR_16"/>
    <property type="match status" value="2"/>
</dbReference>
<reference evidence="3" key="1">
    <citation type="submission" date="2017-05" db="EMBL/GenBank/DDBJ databases">
        <title>Complete and WGS of Bordetella genogroups.</title>
        <authorList>
            <person name="Spilker T."/>
            <person name="Lipuma J."/>
        </authorList>
    </citation>
    <scope>NUCLEOTIDE SEQUENCE [LARGE SCALE GENOMIC DNA]</scope>
    <source>
        <strain evidence="3">AU16122</strain>
    </source>
</reference>
<dbReference type="AlphaFoldDB" id="A0A261S3F6"/>
<feature type="repeat" description="TPR" evidence="1">
    <location>
        <begin position="143"/>
        <end position="176"/>
    </location>
</feature>
<comment type="caution">
    <text evidence="2">The sequence shown here is derived from an EMBL/GenBank/DDBJ whole genome shotgun (WGS) entry which is preliminary data.</text>
</comment>
<dbReference type="InterPro" id="IPR037919">
    <property type="entry name" value="OGT"/>
</dbReference>
<dbReference type="RefSeq" id="WP_094855935.1">
    <property type="nucleotide sequence ID" value="NZ_NEVM01000005.1"/>
</dbReference>